<accession>A0A1Z4JGW0</accession>
<dbReference type="Proteomes" id="UP000217895">
    <property type="component" value="Chromosome"/>
</dbReference>
<reference evidence="1 2" key="1">
    <citation type="submission" date="2017-06" db="EMBL/GenBank/DDBJ databases">
        <title>Genome sequencing of cyanobaciteial culture collection at National Institute for Environmental Studies (NIES).</title>
        <authorList>
            <person name="Hirose Y."/>
            <person name="Shimura Y."/>
            <person name="Fujisawa T."/>
            <person name="Nakamura Y."/>
            <person name="Kawachi M."/>
        </authorList>
    </citation>
    <scope>NUCLEOTIDE SEQUENCE [LARGE SCALE GENOMIC DNA]</scope>
    <source>
        <strain evidence="1 2">NIES-2135</strain>
    </source>
</reference>
<sequence>MVELSLSSAVLGLRIDISEIPESRLLISGLSTEKNDEFLANAPQIGNKL</sequence>
<dbReference type="AlphaFoldDB" id="A0A1Z4JGW0"/>
<organism evidence="1 2">
    <name type="scientific">Leptolyngbya boryana NIES-2135</name>
    <dbReference type="NCBI Taxonomy" id="1973484"/>
    <lineage>
        <taxon>Bacteria</taxon>
        <taxon>Bacillati</taxon>
        <taxon>Cyanobacteriota</taxon>
        <taxon>Cyanophyceae</taxon>
        <taxon>Leptolyngbyales</taxon>
        <taxon>Leptolyngbyaceae</taxon>
        <taxon>Leptolyngbya group</taxon>
        <taxon>Leptolyngbya</taxon>
    </lineage>
</organism>
<keyword evidence="2" id="KW-1185">Reference proteome</keyword>
<evidence type="ECO:0000313" key="1">
    <source>
        <dbReference type="EMBL" id="BAY55979.1"/>
    </source>
</evidence>
<name>A0A1Z4JGW0_LEPBY</name>
<gene>
    <name evidence="1" type="ORF">NIES2135_28060</name>
</gene>
<evidence type="ECO:0000313" key="2">
    <source>
        <dbReference type="Proteomes" id="UP000217895"/>
    </source>
</evidence>
<proteinExistence type="predicted"/>
<protein>
    <submittedName>
        <fullName evidence="1">Uncharacterized protein</fullName>
    </submittedName>
</protein>
<dbReference type="EMBL" id="AP018203">
    <property type="protein sequence ID" value="BAY55979.1"/>
    <property type="molecule type" value="Genomic_DNA"/>
</dbReference>